<dbReference type="InterPro" id="IPR010870">
    <property type="entry name" value="Porin_O/P"/>
</dbReference>
<dbReference type="RefSeq" id="WP_092912134.1">
    <property type="nucleotide sequence ID" value="NZ_FOXB01000014.1"/>
</dbReference>
<sequence>MRKIISLFFILFSSINLYSDDYQLGEGLKVSDFPVYVGGYFSIDYKHENDYDRYRIDDLAILSYGKKDKFSYMAEFEFKELYVKEYDQNTSTTEHNSKFHIERLYIDYTINDNYSIRVGKYNSPIGYWNLMPINVLRETTSSPVSTYIIFPKFTTGVTLKYQNYESETLDVEFLAQQNEDIDDEYNNYKIDEHYGVSVEYEKDTFSLKFNGGYFHLNKSQIESSRYYAMLSAQIERERYQILCEIGRQYSNNLVSTPYALYLQGLYYFNDHNIGVLRFESYKDKVMNKDDEIVIFGYTYRPLYPVALKAEYQIHSEEANDKLLFSFSVLF</sequence>
<dbReference type="Gene3D" id="2.40.160.10">
    <property type="entry name" value="Porin"/>
    <property type="match status" value="1"/>
</dbReference>
<dbReference type="AlphaFoldDB" id="A0A1I5P8V1"/>
<accession>A0A1I5P8V1</accession>
<organism evidence="1 2">
    <name type="scientific">Hydrogenimonas thermophila</name>
    <dbReference type="NCBI Taxonomy" id="223786"/>
    <lineage>
        <taxon>Bacteria</taxon>
        <taxon>Pseudomonadati</taxon>
        <taxon>Campylobacterota</taxon>
        <taxon>Epsilonproteobacteria</taxon>
        <taxon>Campylobacterales</taxon>
        <taxon>Hydrogenimonadaceae</taxon>
        <taxon>Hydrogenimonas</taxon>
    </lineage>
</organism>
<dbReference type="OrthoDB" id="5571598at2"/>
<dbReference type="Proteomes" id="UP000199227">
    <property type="component" value="Unassembled WGS sequence"/>
</dbReference>
<evidence type="ECO:0000313" key="1">
    <source>
        <dbReference type="EMBL" id="SFP29961.1"/>
    </source>
</evidence>
<gene>
    <name evidence="1" type="ORF">SAMN05216234_1148</name>
</gene>
<dbReference type="Pfam" id="PF07396">
    <property type="entry name" value="Porin_O_P"/>
    <property type="match status" value="1"/>
</dbReference>
<dbReference type="InterPro" id="IPR023614">
    <property type="entry name" value="Porin_dom_sf"/>
</dbReference>
<keyword evidence="2" id="KW-1185">Reference proteome</keyword>
<evidence type="ECO:0000313" key="2">
    <source>
        <dbReference type="Proteomes" id="UP000199227"/>
    </source>
</evidence>
<evidence type="ECO:0008006" key="3">
    <source>
        <dbReference type="Google" id="ProtNLM"/>
    </source>
</evidence>
<dbReference type="SUPFAM" id="SSF56935">
    <property type="entry name" value="Porins"/>
    <property type="match status" value="1"/>
</dbReference>
<proteinExistence type="predicted"/>
<name>A0A1I5P8V1_9BACT</name>
<protein>
    <recommendedName>
        <fullName evidence="3">Phosphate-selective porin O and P</fullName>
    </recommendedName>
</protein>
<dbReference type="STRING" id="223786.SAMN05216234_1148"/>
<dbReference type="EMBL" id="FOXB01000014">
    <property type="protein sequence ID" value="SFP29961.1"/>
    <property type="molecule type" value="Genomic_DNA"/>
</dbReference>
<reference evidence="1 2" key="1">
    <citation type="submission" date="2016-10" db="EMBL/GenBank/DDBJ databases">
        <authorList>
            <person name="de Groot N.N."/>
        </authorList>
    </citation>
    <scope>NUCLEOTIDE SEQUENCE [LARGE SCALE GENOMIC DNA]</scope>
    <source>
        <strain evidence="1 2">EP1-55-1</strain>
    </source>
</reference>